<name>A0ABR8J749_9NOST</name>
<reference evidence="1 2" key="1">
    <citation type="journal article" date="2020" name="ISME J.">
        <title>Comparative genomics reveals insights into cyanobacterial evolution and habitat adaptation.</title>
        <authorList>
            <person name="Chen M.Y."/>
            <person name="Teng W.K."/>
            <person name="Zhao L."/>
            <person name="Hu C.X."/>
            <person name="Zhou Y.K."/>
            <person name="Han B.P."/>
            <person name="Song L.R."/>
            <person name="Shu W.S."/>
        </authorList>
    </citation>
    <scope>NUCLEOTIDE SEQUENCE [LARGE SCALE GENOMIC DNA]</scope>
    <source>
        <strain evidence="1 2">FACHB-362</strain>
    </source>
</reference>
<dbReference type="EMBL" id="JACJTQ010000026">
    <property type="protein sequence ID" value="MBD2693410.1"/>
    <property type="molecule type" value="Genomic_DNA"/>
</dbReference>
<sequence>MEDNFKLIEFNEDDVIECNDLIYKVSKLQKALEILTDNEEFLQQFWNLLREENIDYLEEGYYSTECFTEGMDVKILNLGSKCWKKGKLKFKLSVEFYAEEEIEQSCEKDVITEPESPLDDLRRMINDATS</sequence>
<evidence type="ECO:0000313" key="1">
    <source>
        <dbReference type="EMBL" id="MBD2693410.1"/>
    </source>
</evidence>
<gene>
    <name evidence="1" type="ORF">H6G68_16890</name>
</gene>
<organism evidence="1 2">
    <name type="scientific">Anabaena catenula FACHB-362</name>
    <dbReference type="NCBI Taxonomy" id="2692877"/>
    <lineage>
        <taxon>Bacteria</taxon>
        <taxon>Bacillati</taxon>
        <taxon>Cyanobacteriota</taxon>
        <taxon>Cyanophyceae</taxon>
        <taxon>Nostocales</taxon>
        <taxon>Nostocaceae</taxon>
        <taxon>Anabaena</taxon>
    </lineage>
</organism>
<keyword evidence="2" id="KW-1185">Reference proteome</keyword>
<dbReference type="Pfam" id="PF08872">
    <property type="entry name" value="KGK"/>
    <property type="match status" value="1"/>
</dbReference>
<accession>A0ABR8J749</accession>
<comment type="caution">
    <text evidence="1">The sequence shown here is derived from an EMBL/GenBank/DDBJ whole genome shotgun (WGS) entry which is preliminary data.</text>
</comment>
<dbReference type="RefSeq" id="WP_190907682.1">
    <property type="nucleotide sequence ID" value="NZ_JACJTQ010000026.1"/>
</dbReference>
<dbReference type="InterPro" id="IPR014971">
    <property type="entry name" value="KGK"/>
</dbReference>
<dbReference type="Proteomes" id="UP000660381">
    <property type="component" value="Unassembled WGS sequence"/>
</dbReference>
<proteinExistence type="predicted"/>
<protein>
    <submittedName>
        <fullName evidence="1">KGK domain protein</fullName>
    </submittedName>
</protein>
<evidence type="ECO:0000313" key="2">
    <source>
        <dbReference type="Proteomes" id="UP000660381"/>
    </source>
</evidence>